<accession>A0A0P1IK31</accession>
<dbReference type="EMBL" id="CYUD01000020">
    <property type="protein sequence ID" value="CUK18605.1"/>
    <property type="molecule type" value="Genomic_DNA"/>
</dbReference>
<keyword evidence="3" id="KW-1185">Reference proteome</keyword>
<protein>
    <submittedName>
        <fullName evidence="2">Uncharacterized protein</fullName>
    </submittedName>
</protein>
<proteinExistence type="predicted"/>
<feature type="region of interest" description="Disordered" evidence="1">
    <location>
        <begin position="53"/>
        <end position="75"/>
    </location>
</feature>
<organism evidence="2 3">
    <name type="scientific">Ruegeria denitrificans</name>
    <dbReference type="NCBI Taxonomy" id="1715692"/>
    <lineage>
        <taxon>Bacteria</taxon>
        <taxon>Pseudomonadati</taxon>
        <taxon>Pseudomonadota</taxon>
        <taxon>Alphaproteobacteria</taxon>
        <taxon>Rhodobacterales</taxon>
        <taxon>Roseobacteraceae</taxon>
        <taxon>Ruegeria</taxon>
    </lineage>
</organism>
<evidence type="ECO:0000256" key="1">
    <source>
        <dbReference type="SAM" id="MobiDB-lite"/>
    </source>
</evidence>
<dbReference type="AlphaFoldDB" id="A0A0P1IK31"/>
<evidence type="ECO:0000313" key="2">
    <source>
        <dbReference type="EMBL" id="CUK18605.1"/>
    </source>
</evidence>
<name>A0A0P1IK31_9RHOB</name>
<evidence type="ECO:0000313" key="3">
    <source>
        <dbReference type="Proteomes" id="UP000051260"/>
    </source>
</evidence>
<sequence length="165" mass="18521">MVMLDLVVHVEVQELKEPVGLKGSRGLQVVGLILGYFNMLHQDECVHDRSVQNAGDHEQPMGSQPAEPNTDGNKTEVNRNIDLRVALLPRRLAFGCDALFVLREFPQGKKDKHSCLMPIQPQPKDFFGPTQKCQRNRGIMHLIVFTFDPRMGVMTGMGIAAMQRV</sequence>
<reference evidence="3" key="1">
    <citation type="submission" date="2015-09" db="EMBL/GenBank/DDBJ databases">
        <authorList>
            <person name="Rodrigo-Torres L."/>
            <person name="Arahal D.R."/>
        </authorList>
    </citation>
    <scope>NUCLEOTIDE SEQUENCE [LARGE SCALE GENOMIC DNA]</scope>
    <source>
        <strain evidence="3">CECT 5091</strain>
    </source>
</reference>
<dbReference type="Proteomes" id="UP000051260">
    <property type="component" value="Unassembled WGS sequence"/>
</dbReference>
<gene>
    <name evidence="2" type="ORF">RUE5091_04281</name>
</gene>